<reference evidence="1 2" key="1">
    <citation type="submission" date="2023-07" db="EMBL/GenBank/DDBJ databases">
        <title>Sorghum-associated microbial communities from plants grown in Nebraska, USA.</title>
        <authorList>
            <person name="Schachtman D."/>
        </authorList>
    </citation>
    <scope>NUCLEOTIDE SEQUENCE [LARGE SCALE GENOMIC DNA]</scope>
    <source>
        <strain evidence="1 2">DS1307</strain>
    </source>
</reference>
<dbReference type="EMBL" id="JAUSRF010000026">
    <property type="protein sequence ID" value="MDP9840426.1"/>
    <property type="molecule type" value="Genomic_DNA"/>
</dbReference>
<protein>
    <submittedName>
        <fullName evidence="1">Uncharacterized protein</fullName>
    </submittedName>
</protein>
<comment type="caution">
    <text evidence="1">The sequence shown here is derived from an EMBL/GenBank/DDBJ whole genome shotgun (WGS) entry which is preliminary data.</text>
</comment>
<name>A0ABT9Q241_9HYPH</name>
<evidence type="ECO:0000313" key="1">
    <source>
        <dbReference type="EMBL" id="MDP9840426.1"/>
    </source>
</evidence>
<keyword evidence="2" id="KW-1185">Reference proteome</keyword>
<dbReference type="RefSeq" id="WP_306839930.1">
    <property type="nucleotide sequence ID" value="NZ_JAUSRF010000026.1"/>
</dbReference>
<organism evidence="1 2">
    <name type="scientific">Neorhizobium huautlense</name>
    <dbReference type="NCBI Taxonomy" id="67774"/>
    <lineage>
        <taxon>Bacteria</taxon>
        <taxon>Pseudomonadati</taxon>
        <taxon>Pseudomonadota</taxon>
        <taxon>Alphaproteobacteria</taxon>
        <taxon>Hyphomicrobiales</taxon>
        <taxon>Rhizobiaceae</taxon>
        <taxon>Rhizobium/Agrobacterium group</taxon>
        <taxon>Neorhizobium</taxon>
    </lineage>
</organism>
<gene>
    <name evidence="1" type="ORF">J2T09_005213</name>
</gene>
<accession>A0ABT9Q241</accession>
<proteinExistence type="predicted"/>
<sequence length="70" mass="7586">MPFSTIKTPVQPAELKILQRVFDSICAEHQLPKIGPDAEALALILVRQLQNGVKNESELAALGSGLMHHA</sequence>
<evidence type="ECO:0000313" key="2">
    <source>
        <dbReference type="Proteomes" id="UP001241472"/>
    </source>
</evidence>
<dbReference type="Proteomes" id="UP001241472">
    <property type="component" value="Unassembled WGS sequence"/>
</dbReference>